<keyword evidence="2" id="KW-1185">Reference proteome</keyword>
<comment type="caution">
    <text evidence="1">The sequence shown here is derived from an EMBL/GenBank/DDBJ whole genome shotgun (WGS) entry which is preliminary data.</text>
</comment>
<accession>A0ACC1STP2</accession>
<gene>
    <name evidence="1" type="ORF">NM208_g2276</name>
</gene>
<sequence>MAFLTSSLRSLTRRGVALRSLNPRALKSHRRSFSSAVATPGNRSEGSIGDAFASLSKNEIELPPRFGELKRQLIEQNGDAVLDSWVRLLNHIEKETLPSIKEISHSIIPEVEFSAIVKNGGQLPEKSKALLKERGTIVVRGLVSEKQALDWKQSVLDYIKKNPSTKGFPAHDIQVYELYWSKAQLEARAHENMLLAQTALNLVWDKTTEDRVVFSEPVAYCDRLRMRMPGDKSFNLGPHLDGGSLERWEDPEYRKCYKEILEGRWEDHDAFNVSPRLGANVDMYNGPGGCSGFRSYQGWLSLSDCAPTNGSLRVLPDLKASTAYTLLRPFVTPTPGGWALEANSSFFHGAAMGAGQELLPNLHPHISPSGFITIPTVHPGDAVFWHCDAAHMVEMEHQGKQDASVFYIPAVPLCDVNANYLRRQRDNFLSLRPPPDFPGGVGESEHVDSGTVDYLSEMGKRSMGCAPFDPSNATTPGERAAYDFANKTLGF</sequence>
<proteinExistence type="predicted"/>
<reference evidence="1" key="1">
    <citation type="submission" date="2022-08" db="EMBL/GenBank/DDBJ databases">
        <title>Genome Sequence of Fusarium decemcellulare.</title>
        <authorList>
            <person name="Buettner E."/>
        </authorList>
    </citation>
    <scope>NUCLEOTIDE SEQUENCE</scope>
    <source>
        <strain evidence="1">Babe19</strain>
    </source>
</reference>
<protein>
    <submittedName>
        <fullName evidence="1">Uncharacterized protein</fullName>
    </submittedName>
</protein>
<name>A0ACC1STP2_9HYPO</name>
<organism evidence="1 2">
    <name type="scientific">Fusarium decemcellulare</name>
    <dbReference type="NCBI Taxonomy" id="57161"/>
    <lineage>
        <taxon>Eukaryota</taxon>
        <taxon>Fungi</taxon>
        <taxon>Dikarya</taxon>
        <taxon>Ascomycota</taxon>
        <taxon>Pezizomycotina</taxon>
        <taxon>Sordariomycetes</taxon>
        <taxon>Hypocreomycetidae</taxon>
        <taxon>Hypocreales</taxon>
        <taxon>Nectriaceae</taxon>
        <taxon>Fusarium</taxon>
        <taxon>Fusarium decemcellulare species complex</taxon>
    </lineage>
</organism>
<dbReference type="Proteomes" id="UP001148629">
    <property type="component" value="Unassembled WGS sequence"/>
</dbReference>
<evidence type="ECO:0000313" key="1">
    <source>
        <dbReference type="EMBL" id="KAJ3545906.1"/>
    </source>
</evidence>
<dbReference type="EMBL" id="JANRMS010000133">
    <property type="protein sequence ID" value="KAJ3545906.1"/>
    <property type="molecule type" value="Genomic_DNA"/>
</dbReference>
<evidence type="ECO:0000313" key="2">
    <source>
        <dbReference type="Proteomes" id="UP001148629"/>
    </source>
</evidence>